<keyword evidence="1" id="KW-0175">Coiled coil</keyword>
<accession>A0A644SZB0</accession>
<protein>
    <submittedName>
        <fullName evidence="3">Uncharacterized protein</fullName>
    </submittedName>
</protein>
<feature type="coiled-coil region" evidence="1">
    <location>
        <begin position="81"/>
        <end position="108"/>
    </location>
</feature>
<feature type="region of interest" description="Disordered" evidence="2">
    <location>
        <begin position="1"/>
        <end position="46"/>
    </location>
</feature>
<evidence type="ECO:0000256" key="2">
    <source>
        <dbReference type="SAM" id="MobiDB-lite"/>
    </source>
</evidence>
<proteinExistence type="predicted"/>
<dbReference type="AlphaFoldDB" id="A0A644SZB0"/>
<sequence length="276" mass="31122">MEIRTYFSPDGVGGGSPGEVADTVPSDPIPGQAENTPAPAGQVEQGTFLDLDDEKGVRKSYRTKDEFLKDWKNMGMMRSDYTRKTAEIAKLREEHERARAEWDSKRQEESSKYEKYNQFLRNNPDIYRQLQEAVKSGPSTRGVLDGARQYADEKYAELEKKLSDMEGWKKGREQEEAKRKLYDSFKSRYEDFDETSIEDSLKVLSEGDSEAILDLLYHSIKGRASVSPLEVEKRIVDRIQAKGSARVLPGNGPVPKAPGSYKSMDEAEQAALAGLH</sequence>
<gene>
    <name evidence="3" type="ORF">SDC9_05161</name>
</gene>
<comment type="caution">
    <text evidence="3">The sequence shown here is derived from an EMBL/GenBank/DDBJ whole genome shotgun (WGS) entry which is preliminary data.</text>
</comment>
<dbReference type="EMBL" id="VSSQ01000010">
    <property type="protein sequence ID" value="MPL59607.1"/>
    <property type="molecule type" value="Genomic_DNA"/>
</dbReference>
<reference evidence="3" key="1">
    <citation type="submission" date="2019-08" db="EMBL/GenBank/DDBJ databases">
        <authorList>
            <person name="Kucharzyk K."/>
            <person name="Murdoch R.W."/>
            <person name="Higgins S."/>
            <person name="Loffler F."/>
        </authorList>
    </citation>
    <scope>NUCLEOTIDE SEQUENCE</scope>
</reference>
<evidence type="ECO:0000313" key="3">
    <source>
        <dbReference type="EMBL" id="MPL59607.1"/>
    </source>
</evidence>
<feature type="region of interest" description="Disordered" evidence="2">
    <location>
        <begin position="246"/>
        <end position="276"/>
    </location>
</feature>
<organism evidence="3">
    <name type="scientific">bioreactor metagenome</name>
    <dbReference type="NCBI Taxonomy" id="1076179"/>
    <lineage>
        <taxon>unclassified sequences</taxon>
        <taxon>metagenomes</taxon>
        <taxon>ecological metagenomes</taxon>
    </lineage>
</organism>
<evidence type="ECO:0000256" key="1">
    <source>
        <dbReference type="SAM" id="Coils"/>
    </source>
</evidence>
<name>A0A644SZB0_9ZZZZ</name>